<feature type="domain" description="Post-SET" evidence="7">
    <location>
        <begin position="103"/>
        <end position="119"/>
    </location>
</feature>
<name>A0A426ZIJ2_ENSVE</name>
<dbReference type="SUPFAM" id="SSF82199">
    <property type="entry name" value="SET domain"/>
    <property type="match status" value="1"/>
</dbReference>
<gene>
    <name evidence="8" type="ORF">B296_00011549</name>
</gene>
<dbReference type="EMBL" id="AMZH03006443">
    <property type="protein sequence ID" value="RRT63823.1"/>
    <property type="molecule type" value="Genomic_DNA"/>
</dbReference>
<evidence type="ECO:0000256" key="3">
    <source>
        <dbReference type="ARBA" id="ARBA00022691"/>
    </source>
</evidence>
<accession>A0A426ZIJ2</accession>
<keyword evidence="3" id="KW-0949">S-adenosyl-L-methionine</keyword>
<dbReference type="InterPro" id="IPR001214">
    <property type="entry name" value="SET_dom"/>
</dbReference>
<proteinExistence type="predicted"/>
<evidence type="ECO:0000256" key="5">
    <source>
        <dbReference type="ARBA" id="ARBA00023163"/>
    </source>
</evidence>
<dbReference type="PANTHER" id="PTHR45838">
    <property type="entry name" value="HISTONE-LYSINE-N-METHYLTRANSFERASE 2 KMT2 FAMILY MEMBER"/>
    <property type="match status" value="1"/>
</dbReference>
<keyword evidence="5" id="KW-0804">Transcription</keyword>
<protein>
    <recommendedName>
        <fullName evidence="10">SET domain-containing protein</fullName>
    </recommendedName>
</protein>
<evidence type="ECO:0000256" key="1">
    <source>
        <dbReference type="ARBA" id="ARBA00022603"/>
    </source>
</evidence>
<dbReference type="PROSITE" id="PS50868">
    <property type="entry name" value="POST_SET"/>
    <property type="match status" value="1"/>
</dbReference>
<dbReference type="SMART" id="SM00317">
    <property type="entry name" value="SET"/>
    <property type="match status" value="1"/>
</dbReference>
<dbReference type="GO" id="GO:0042800">
    <property type="term" value="F:histone H3K4 methyltransferase activity"/>
    <property type="evidence" value="ECO:0007669"/>
    <property type="project" value="TreeGrafter"/>
</dbReference>
<organism evidence="8 9">
    <name type="scientific">Ensete ventricosum</name>
    <name type="common">Abyssinian banana</name>
    <name type="synonym">Musa ensete</name>
    <dbReference type="NCBI Taxonomy" id="4639"/>
    <lineage>
        <taxon>Eukaryota</taxon>
        <taxon>Viridiplantae</taxon>
        <taxon>Streptophyta</taxon>
        <taxon>Embryophyta</taxon>
        <taxon>Tracheophyta</taxon>
        <taxon>Spermatophyta</taxon>
        <taxon>Magnoliopsida</taxon>
        <taxon>Liliopsida</taxon>
        <taxon>Zingiberales</taxon>
        <taxon>Musaceae</taxon>
        <taxon>Ensete</taxon>
    </lineage>
</organism>
<dbReference type="PANTHER" id="PTHR45838:SF4">
    <property type="entry name" value="HISTONE-LYSINE N-METHYLTRANSFERASE TRITHORAX"/>
    <property type="match status" value="1"/>
</dbReference>
<dbReference type="AlphaFoldDB" id="A0A426ZIJ2"/>
<keyword evidence="1" id="KW-0489">Methyltransferase</keyword>
<dbReference type="InterPro" id="IPR046341">
    <property type="entry name" value="SET_dom_sf"/>
</dbReference>
<comment type="caution">
    <text evidence="8">The sequence shown here is derived from an EMBL/GenBank/DDBJ whole genome shotgun (WGS) entry which is preliminary data.</text>
</comment>
<evidence type="ECO:0008006" key="10">
    <source>
        <dbReference type="Google" id="ProtNLM"/>
    </source>
</evidence>
<evidence type="ECO:0000313" key="8">
    <source>
        <dbReference type="EMBL" id="RRT63823.1"/>
    </source>
</evidence>
<dbReference type="PROSITE" id="PS50280">
    <property type="entry name" value="SET"/>
    <property type="match status" value="1"/>
</dbReference>
<feature type="domain" description="SET" evidence="6">
    <location>
        <begin position="1"/>
        <end position="95"/>
    </location>
</feature>
<evidence type="ECO:0000313" key="9">
    <source>
        <dbReference type="Proteomes" id="UP000287651"/>
    </source>
</evidence>
<sequence length="119" mass="14023">MIEHLKVVEYVGEIVGLRVADKREAEYQSGRRIQYKSACYFFRIDKEHIIDATRKGGIARFVNHSCLNDYLGLMQVVFFAERDINPGEEITYDYHFNSEDEGKKIPCFCNSRNCRRYLN</sequence>
<reference evidence="8 9" key="1">
    <citation type="journal article" date="2014" name="Agronomy (Basel)">
        <title>A Draft Genome Sequence for Ensete ventricosum, the Drought-Tolerant Tree Against Hunger.</title>
        <authorList>
            <person name="Harrison J."/>
            <person name="Moore K.A."/>
            <person name="Paszkiewicz K."/>
            <person name="Jones T."/>
            <person name="Grant M."/>
            <person name="Ambacheew D."/>
            <person name="Muzemil S."/>
            <person name="Studholme D.J."/>
        </authorList>
    </citation>
    <scope>NUCLEOTIDE SEQUENCE [LARGE SCALE GENOMIC DNA]</scope>
</reference>
<evidence type="ECO:0000259" key="6">
    <source>
        <dbReference type="PROSITE" id="PS50280"/>
    </source>
</evidence>
<dbReference type="Proteomes" id="UP000287651">
    <property type="component" value="Unassembled WGS sequence"/>
</dbReference>
<dbReference type="SMART" id="SM00508">
    <property type="entry name" value="PostSET"/>
    <property type="match status" value="1"/>
</dbReference>
<evidence type="ECO:0000259" key="7">
    <source>
        <dbReference type="PROSITE" id="PS50868"/>
    </source>
</evidence>
<dbReference type="GO" id="GO:0032259">
    <property type="term" value="P:methylation"/>
    <property type="evidence" value="ECO:0007669"/>
    <property type="project" value="UniProtKB-KW"/>
</dbReference>
<evidence type="ECO:0000256" key="2">
    <source>
        <dbReference type="ARBA" id="ARBA00022679"/>
    </source>
</evidence>
<evidence type="ECO:0000256" key="4">
    <source>
        <dbReference type="ARBA" id="ARBA00023015"/>
    </source>
</evidence>
<dbReference type="Gene3D" id="2.170.270.10">
    <property type="entry name" value="SET domain"/>
    <property type="match status" value="1"/>
</dbReference>
<dbReference type="GO" id="GO:0045893">
    <property type="term" value="P:positive regulation of DNA-templated transcription"/>
    <property type="evidence" value="ECO:0007669"/>
    <property type="project" value="TreeGrafter"/>
</dbReference>
<dbReference type="Pfam" id="PF00856">
    <property type="entry name" value="SET"/>
    <property type="match status" value="1"/>
</dbReference>
<dbReference type="InterPro" id="IPR003616">
    <property type="entry name" value="Post-SET_dom"/>
</dbReference>
<keyword evidence="4" id="KW-0805">Transcription regulation</keyword>
<dbReference type="GO" id="GO:0035097">
    <property type="term" value="C:histone methyltransferase complex"/>
    <property type="evidence" value="ECO:0007669"/>
    <property type="project" value="TreeGrafter"/>
</dbReference>
<keyword evidence="2" id="KW-0808">Transferase</keyword>